<protein>
    <submittedName>
        <fullName evidence="1">Uncharacterized protein</fullName>
    </submittedName>
</protein>
<keyword evidence="2" id="KW-1185">Reference proteome</keyword>
<gene>
    <name evidence="1" type="ORF">KCG45_03250</name>
</gene>
<name>A0ABS6SJK4_9SPHN</name>
<evidence type="ECO:0000313" key="2">
    <source>
        <dbReference type="Proteomes" id="UP000699975"/>
    </source>
</evidence>
<dbReference type="EMBL" id="JAGSPB010000001">
    <property type="protein sequence ID" value="MBV7265180.1"/>
    <property type="molecule type" value="Genomic_DNA"/>
</dbReference>
<sequence>MGKPTNASFETGTQMKKRHIALAALAVVGIGAGTAAYVATPTVHEGAPGETPELGRFGEYSIGTQELTVAMPDRVTFSKIGMATGATDSETRKLKVRIYYPAEAPSVAPPITYTHTRCSRPIWSR</sequence>
<proteinExistence type="predicted"/>
<evidence type="ECO:0000313" key="1">
    <source>
        <dbReference type="EMBL" id="MBV7265180.1"/>
    </source>
</evidence>
<comment type="caution">
    <text evidence="1">The sequence shown here is derived from an EMBL/GenBank/DDBJ whole genome shotgun (WGS) entry which is preliminary data.</text>
</comment>
<dbReference type="Proteomes" id="UP000699975">
    <property type="component" value="Unassembled WGS sequence"/>
</dbReference>
<organism evidence="1 2">
    <name type="scientific">Erythrobacter ani</name>
    <dbReference type="NCBI Taxonomy" id="2827235"/>
    <lineage>
        <taxon>Bacteria</taxon>
        <taxon>Pseudomonadati</taxon>
        <taxon>Pseudomonadota</taxon>
        <taxon>Alphaproteobacteria</taxon>
        <taxon>Sphingomonadales</taxon>
        <taxon>Erythrobacteraceae</taxon>
        <taxon>Erythrobacter/Porphyrobacter group</taxon>
        <taxon>Erythrobacter</taxon>
    </lineage>
</organism>
<reference evidence="1 2" key="1">
    <citation type="submission" date="2021-04" db="EMBL/GenBank/DDBJ databases">
        <authorList>
            <person name="Pira H."/>
            <person name="Risdian C."/>
            <person name="Wink J."/>
        </authorList>
    </citation>
    <scope>NUCLEOTIDE SEQUENCE [LARGE SCALE GENOMIC DNA]</scope>
    <source>
        <strain evidence="1 2">WH131</strain>
    </source>
</reference>
<dbReference type="RefSeq" id="WP_218315671.1">
    <property type="nucleotide sequence ID" value="NZ_JAGSPB010000001.1"/>
</dbReference>
<accession>A0ABS6SJK4</accession>